<gene>
    <name evidence="1" type="ORF">R4064_11290</name>
</gene>
<evidence type="ECO:0000313" key="1">
    <source>
        <dbReference type="EMBL" id="MDV7178201.1"/>
    </source>
</evidence>
<dbReference type="EMBL" id="JAWLUK010000029">
    <property type="protein sequence ID" value="MDV7178201.1"/>
    <property type="molecule type" value="Genomic_DNA"/>
</dbReference>
<name>A0AAP5WAH7_9MICC</name>
<sequence>MWDRTGHPVRAGQGPWRPYEELSDQRQLQSLEAAATAIHLFETRAMTCPGREAEVFLPQPDISRDPGSTEQTTDPTAIRWQEIKKNFQAVVEEARTTPETARQLFNFCTMYRRDNDEVIQGVRSNFTELGIPSDYLSP</sequence>
<reference evidence="1" key="1">
    <citation type="submission" date="2023-10" db="EMBL/GenBank/DDBJ databases">
        <title>Development of a sustainable strategy for remediation of hydrocarbon-contaminated territories based on the waste exchange concept.</title>
        <authorList>
            <person name="Krivoruchko A."/>
        </authorList>
    </citation>
    <scope>NUCLEOTIDE SEQUENCE</scope>
    <source>
        <strain evidence="1">IEGM 1325</strain>
    </source>
</reference>
<comment type="caution">
    <text evidence="1">The sequence shown here is derived from an EMBL/GenBank/DDBJ whole genome shotgun (WGS) entry which is preliminary data.</text>
</comment>
<organism evidence="1 2">
    <name type="scientific">Micrococcus yunnanensis</name>
    <dbReference type="NCBI Taxonomy" id="566027"/>
    <lineage>
        <taxon>Bacteria</taxon>
        <taxon>Bacillati</taxon>
        <taxon>Actinomycetota</taxon>
        <taxon>Actinomycetes</taxon>
        <taxon>Micrococcales</taxon>
        <taxon>Micrococcaceae</taxon>
        <taxon>Micrococcus</taxon>
    </lineage>
</organism>
<proteinExistence type="predicted"/>
<dbReference type="AlphaFoldDB" id="A0AAP5WAH7"/>
<dbReference type="Proteomes" id="UP001185728">
    <property type="component" value="Unassembled WGS sequence"/>
</dbReference>
<accession>A0AAP5WAH7</accession>
<protein>
    <submittedName>
        <fullName evidence="1">Uncharacterized protein</fullName>
    </submittedName>
</protein>
<evidence type="ECO:0000313" key="2">
    <source>
        <dbReference type="Proteomes" id="UP001185728"/>
    </source>
</evidence>
<dbReference type="RefSeq" id="WP_113914460.1">
    <property type="nucleotide sequence ID" value="NZ_JAWLUK010000029.1"/>
</dbReference>